<dbReference type="PRINTS" id="PR00080">
    <property type="entry name" value="SDRFAMILY"/>
</dbReference>
<dbReference type="PRINTS" id="PR00081">
    <property type="entry name" value="GDHRDH"/>
</dbReference>
<dbReference type="OrthoDB" id="9793499at2"/>
<protein>
    <submittedName>
        <fullName evidence="3">NAD(P)-dependent dehydrogenase, short-chain alcohol dehydrogenase family</fullName>
    </submittedName>
</protein>
<dbReference type="GO" id="GO:0030497">
    <property type="term" value="P:fatty acid elongation"/>
    <property type="evidence" value="ECO:0007669"/>
    <property type="project" value="TreeGrafter"/>
</dbReference>
<proteinExistence type="inferred from homology"/>
<dbReference type="EMBL" id="FNII01000013">
    <property type="protein sequence ID" value="SDO12121.1"/>
    <property type="molecule type" value="Genomic_DNA"/>
</dbReference>
<gene>
    <name evidence="3" type="ORF">SAMN04487951_11385</name>
</gene>
<dbReference type="Gene3D" id="3.40.50.720">
    <property type="entry name" value="NAD(P)-binding Rossmann-like Domain"/>
    <property type="match status" value="1"/>
</dbReference>
<dbReference type="GO" id="GO:0016616">
    <property type="term" value="F:oxidoreductase activity, acting on the CH-OH group of donors, NAD or NADP as acceptor"/>
    <property type="evidence" value="ECO:0007669"/>
    <property type="project" value="TreeGrafter"/>
</dbReference>
<name>A0A1H0GZL1_9GAMM</name>
<feature type="domain" description="Ketoreductase" evidence="2">
    <location>
        <begin position="7"/>
        <end position="189"/>
    </location>
</feature>
<dbReference type="AlphaFoldDB" id="A0A1H0GZL1"/>
<organism evidence="3 4">
    <name type="scientific">Vreelandella arcis</name>
    <dbReference type="NCBI Taxonomy" id="416873"/>
    <lineage>
        <taxon>Bacteria</taxon>
        <taxon>Pseudomonadati</taxon>
        <taxon>Pseudomonadota</taxon>
        <taxon>Gammaproteobacteria</taxon>
        <taxon>Oceanospirillales</taxon>
        <taxon>Halomonadaceae</taxon>
        <taxon>Vreelandella</taxon>
    </lineage>
</organism>
<keyword evidence="4" id="KW-1185">Reference proteome</keyword>
<dbReference type="CDD" id="cd05233">
    <property type="entry name" value="SDR_c"/>
    <property type="match status" value="1"/>
</dbReference>
<dbReference type="Pfam" id="PF13561">
    <property type="entry name" value="adh_short_C2"/>
    <property type="match status" value="1"/>
</dbReference>
<dbReference type="InterPro" id="IPR036291">
    <property type="entry name" value="NAD(P)-bd_dom_sf"/>
</dbReference>
<dbReference type="InterPro" id="IPR057326">
    <property type="entry name" value="KR_dom"/>
</dbReference>
<dbReference type="STRING" id="416873.SAMN04487951_11385"/>
<evidence type="ECO:0000313" key="3">
    <source>
        <dbReference type="EMBL" id="SDO12121.1"/>
    </source>
</evidence>
<sequence length="251" mass="26234">MNTVSRPAVVITGGASGIGFAIARAQTARGIPVCLLDLSAEKLAEACRKLDLDAEDGQVCDVTNEDSVEAAIRAAAARYKIGGVVNCAGIGMDCLTVETEVAAFRKILEVNVIGTFIVSRTLARHWLLEGQPGCIVNISSVSGLCGNKGRSAYGASKAGQNALTLVMANELGAADIRVNAVAPGPIDTPLAQEMHTPEVREQWHARVPMKRYGTSEEVASAVTFLLSEESGYINGQVLAVDGGFINSGLFS</sequence>
<dbReference type="FunFam" id="3.40.50.720:FF:000084">
    <property type="entry name" value="Short-chain dehydrogenase reductase"/>
    <property type="match status" value="1"/>
</dbReference>
<reference evidence="4" key="1">
    <citation type="submission" date="2016-10" db="EMBL/GenBank/DDBJ databases">
        <authorList>
            <person name="Varghese N."/>
            <person name="Submissions S."/>
        </authorList>
    </citation>
    <scope>NUCLEOTIDE SEQUENCE [LARGE SCALE GENOMIC DNA]</scope>
    <source>
        <strain evidence="4">CGMCC 1.6494</strain>
    </source>
</reference>
<evidence type="ECO:0000313" key="4">
    <source>
        <dbReference type="Proteomes" id="UP000199677"/>
    </source>
</evidence>
<accession>A0A1H0GZL1</accession>
<evidence type="ECO:0000256" key="1">
    <source>
        <dbReference type="ARBA" id="ARBA00006484"/>
    </source>
</evidence>
<dbReference type="SMART" id="SM00822">
    <property type="entry name" value="PKS_KR"/>
    <property type="match status" value="1"/>
</dbReference>
<dbReference type="PANTHER" id="PTHR42760:SF123">
    <property type="entry name" value="OXIDOREDUCTASE"/>
    <property type="match status" value="1"/>
</dbReference>
<dbReference type="Proteomes" id="UP000199677">
    <property type="component" value="Unassembled WGS sequence"/>
</dbReference>
<dbReference type="RefSeq" id="WP_089707374.1">
    <property type="nucleotide sequence ID" value="NZ_FNII01000013.1"/>
</dbReference>
<comment type="similarity">
    <text evidence="1">Belongs to the short-chain dehydrogenases/reductases (SDR) family.</text>
</comment>
<dbReference type="InterPro" id="IPR002347">
    <property type="entry name" value="SDR_fam"/>
</dbReference>
<dbReference type="SUPFAM" id="SSF51735">
    <property type="entry name" value="NAD(P)-binding Rossmann-fold domains"/>
    <property type="match status" value="1"/>
</dbReference>
<dbReference type="PANTHER" id="PTHR42760">
    <property type="entry name" value="SHORT-CHAIN DEHYDROGENASES/REDUCTASES FAMILY MEMBER"/>
    <property type="match status" value="1"/>
</dbReference>
<evidence type="ECO:0000259" key="2">
    <source>
        <dbReference type="SMART" id="SM00822"/>
    </source>
</evidence>